<evidence type="ECO:0000256" key="10">
    <source>
        <dbReference type="ARBA" id="ARBA00023242"/>
    </source>
</evidence>
<dbReference type="PANTHER" id="PTHR13710">
    <property type="entry name" value="DNA HELICASE RECQ FAMILY MEMBER"/>
    <property type="match status" value="1"/>
</dbReference>
<evidence type="ECO:0000256" key="12">
    <source>
        <dbReference type="ARBA" id="ARBA00049360"/>
    </source>
</evidence>
<evidence type="ECO:0000256" key="3">
    <source>
        <dbReference type="ARBA" id="ARBA00022723"/>
    </source>
</evidence>
<feature type="domain" description="Helicase C-terminal" evidence="16">
    <location>
        <begin position="259"/>
        <end position="434"/>
    </location>
</feature>
<dbReference type="PANTHER" id="PTHR13710:SF152">
    <property type="entry name" value="ATP-DEPENDENT DNA HELICASE Q5"/>
    <property type="match status" value="1"/>
</dbReference>
<dbReference type="GO" id="GO:0005634">
    <property type="term" value="C:nucleus"/>
    <property type="evidence" value="ECO:0007669"/>
    <property type="project" value="UniProtKB-SubCell"/>
</dbReference>
<keyword evidence="5 13" id="KW-0378">Hydrolase</keyword>
<comment type="catalytic activity">
    <reaction evidence="12 13">
        <text>ATP + H2O = ADP + phosphate + H(+)</text>
        <dbReference type="Rhea" id="RHEA:13065"/>
        <dbReference type="ChEBI" id="CHEBI:15377"/>
        <dbReference type="ChEBI" id="CHEBI:15378"/>
        <dbReference type="ChEBI" id="CHEBI:30616"/>
        <dbReference type="ChEBI" id="CHEBI:43474"/>
        <dbReference type="ChEBI" id="CHEBI:456216"/>
    </reaction>
</comment>
<dbReference type="CDD" id="cd18794">
    <property type="entry name" value="SF2_C_RecQ"/>
    <property type="match status" value="1"/>
</dbReference>
<sequence>MVQARRNFGYLLFPPNIYVYVGYPTVIAVFGLSEFRGDQEAVIKAALAGNDCLVLMPTGGGKSLTYQLPAVLDQGVTLVVSPLLALMQNQVDALKKINIKAATLNSTLKVKERREVLTDLALVKPRIKLLYVTPELMATDHFRTTLEKLHQRAMLSRLVIDEAHCISEWGHDFRHDYRKLSWFKETFPKIPVMALTATATNRVRADIIKQLHLPAPHSLKLFVCSFNRPNLHYEVRFKPRSNNDPYPDILSFLKSIYENRRKRIEETSSKERVEGVCGIIYCATRSTCDDVAQKLRVDGVRAQSYHAGLKSSERHSVLKAWSGTDPFSVVRDNDAENAVTGGGHSSEVVDVVVATISFGMGIDKKDVRFVIHWDMSKSLEGYYQESGRAGRDGKVSRCILYYSHEDRDRHTYLIGLENEKRRAKGLPPSENASFNKMVEYCEDVKTCRHVFFDRYFGADEATLKAEILCPSKRCDVCKDPIKLEKEKKAALVTPGSSEDFITGRQFEAGGNMRLRDGTWIGPTDTNKRTRQNDSSLDYGFDGSSTSDPRARKRERQETGWEDIQDDYDASSFGFRRGSGKAVKESNATIFEQLGRKSTRKDAVFVSAKDMARTKYPLVMTSSHSVADLKVQDRENAFLQLSKALDGTLNVQNDECWAWRTDDGLLDRGFRKAIIESTAAAIESRCFTGSKLLVMYKHTWMQRVREIKRLTSDAEGLVRELLEEERHKRFEK</sequence>
<evidence type="ECO:0000256" key="7">
    <source>
        <dbReference type="ARBA" id="ARBA00022840"/>
    </source>
</evidence>
<dbReference type="GO" id="GO:0005524">
    <property type="term" value="F:ATP binding"/>
    <property type="evidence" value="ECO:0007669"/>
    <property type="project" value="UniProtKB-KW"/>
</dbReference>
<keyword evidence="10 13" id="KW-0539">Nucleus</keyword>
<dbReference type="Pfam" id="PF00271">
    <property type="entry name" value="Helicase_C"/>
    <property type="match status" value="1"/>
</dbReference>
<dbReference type="EMBL" id="KQ257466">
    <property type="protein sequence ID" value="KNC96858.1"/>
    <property type="molecule type" value="Genomic_DNA"/>
</dbReference>
<dbReference type="InParanoid" id="A0A0L0H829"/>
<evidence type="ECO:0000256" key="5">
    <source>
        <dbReference type="ARBA" id="ARBA00022801"/>
    </source>
</evidence>
<dbReference type="CDD" id="cd17920">
    <property type="entry name" value="DEXHc_RecQ"/>
    <property type="match status" value="1"/>
</dbReference>
<organism evidence="17 18">
    <name type="scientific">Spizellomyces punctatus (strain DAOM BR117)</name>
    <dbReference type="NCBI Taxonomy" id="645134"/>
    <lineage>
        <taxon>Eukaryota</taxon>
        <taxon>Fungi</taxon>
        <taxon>Fungi incertae sedis</taxon>
        <taxon>Chytridiomycota</taxon>
        <taxon>Chytridiomycota incertae sedis</taxon>
        <taxon>Chytridiomycetes</taxon>
        <taxon>Spizellomycetales</taxon>
        <taxon>Spizellomycetaceae</taxon>
        <taxon>Spizellomyces</taxon>
    </lineage>
</organism>
<dbReference type="Pfam" id="PF00270">
    <property type="entry name" value="DEAD"/>
    <property type="match status" value="1"/>
</dbReference>
<name>A0A0L0H829_SPIPD</name>
<dbReference type="GO" id="GO:0009378">
    <property type="term" value="F:four-way junction helicase activity"/>
    <property type="evidence" value="ECO:0007669"/>
    <property type="project" value="TreeGrafter"/>
</dbReference>
<feature type="region of interest" description="Disordered" evidence="14">
    <location>
        <begin position="513"/>
        <end position="561"/>
    </location>
</feature>
<dbReference type="GO" id="GO:0000724">
    <property type="term" value="P:double-strand break repair via homologous recombination"/>
    <property type="evidence" value="ECO:0007669"/>
    <property type="project" value="TreeGrafter"/>
</dbReference>
<dbReference type="SMART" id="SM00490">
    <property type="entry name" value="HELICc"/>
    <property type="match status" value="1"/>
</dbReference>
<dbReference type="EC" id="5.6.2.4" evidence="13"/>
<evidence type="ECO:0000256" key="9">
    <source>
        <dbReference type="ARBA" id="ARBA00023235"/>
    </source>
</evidence>
<evidence type="ECO:0000256" key="8">
    <source>
        <dbReference type="ARBA" id="ARBA00023125"/>
    </source>
</evidence>
<keyword evidence="3" id="KW-0479">Metal-binding</keyword>
<dbReference type="InterPro" id="IPR001650">
    <property type="entry name" value="Helicase_C-like"/>
</dbReference>
<dbReference type="AlphaFoldDB" id="A0A0L0H829"/>
<dbReference type="Pfam" id="PF16124">
    <property type="entry name" value="RecQ_Zn_bind"/>
    <property type="match status" value="1"/>
</dbReference>
<dbReference type="GO" id="GO:0016887">
    <property type="term" value="F:ATP hydrolysis activity"/>
    <property type="evidence" value="ECO:0007669"/>
    <property type="project" value="RHEA"/>
</dbReference>
<evidence type="ECO:0000256" key="2">
    <source>
        <dbReference type="ARBA" id="ARBA00005446"/>
    </source>
</evidence>
<keyword evidence="4 13" id="KW-0547">Nucleotide-binding</keyword>
<dbReference type="InterPro" id="IPR027417">
    <property type="entry name" value="P-loop_NTPase"/>
</dbReference>
<dbReference type="InterPro" id="IPR014001">
    <property type="entry name" value="Helicase_ATP-bd"/>
</dbReference>
<dbReference type="VEuPathDB" id="FungiDB:SPPG_07690"/>
<evidence type="ECO:0000256" key="14">
    <source>
        <dbReference type="SAM" id="MobiDB-lite"/>
    </source>
</evidence>
<evidence type="ECO:0000256" key="6">
    <source>
        <dbReference type="ARBA" id="ARBA00022806"/>
    </source>
</evidence>
<dbReference type="PROSITE" id="PS00690">
    <property type="entry name" value="DEAH_ATP_HELICASE"/>
    <property type="match status" value="1"/>
</dbReference>
<evidence type="ECO:0000256" key="11">
    <source>
        <dbReference type="ARBA" id="ARBA00034617"/>
    </source>
</evidence>
<dbReference type="STRING" id="645134.A0A0L0H829"/>
<dbReference type="SMART" id="SM00487">
    <property type="entry name" value="DEXDc"/>
    <property type="match status" value="1"/>
</dbReference>
<reference evidence="17 18" key="1">
    <citation type="submission" date="2009-08" db="EMBL/GenBank/DDBJ databases">
        <title>The Genome Sequence of Spizellomyces punctatus strain DAOM BR117.</title>
        <authorList>
            <consortium name="The Broad Institute Genome Sequencing Platform"/>
            <person name="Russ C."/>
            <person name="Cuomo C."/>
            <person name="Shea T."/>
            <person name="Young S.K."/>
            <person name="Zeng Q."/>
            <person name="Koehrsen M."/>
            <person name="Haas B."/>
            <person name="Borodovsky M."/>
            <person name="Guigo R."/>
            <person name="Alvarado L."/>
            <person name="Berlin A."/>
            <person name="Bochicchio J."/>
            <person name="Borenstein D."/>
            <person name="Chapman S."/>
            <person name="Chen Z."/>
            <person name="Engels R."/>
            <person name="Freedman E."/>
            <person name="Gellesch M."/>
            <person name="Goldberg J."/>
            <person name="Griggs A."/>
            <person name="Gujja S."/>
            <person name="Heiman D."/>
            <person name="Hepburn T."/>
            <person name="Howarth C."/>
            <person name="Jen D."/>
            <person name="Larson L."/>
            <person name="Lewis B."/>
            <person name="Mehta T."/>
            <person name="Park D."/>
            <person name="Pearson M."/>
            <person name="Roberts A."/>
            <person name="Saif S."/>
            <person name="Shenoy N."/>
            <person name="Sisk P."/>
            <person name="Stolte C."/>
            <person name="Sykes S."/>
            <person name="Thomson T."/>
            <person name="Walk T."/>
            <person name="White J."/>
            <person name="Yandava C."/>
            <person name="Burger G."/>
            <person name="Gray M.W."/>
            <person name="Holland P.W.H."/>
            <person name="King N."/>
            <person name="Lang F.B.F."/>
            <person name="Roger A.J."/>
            <person name="Ruiz-Trillo I."/>
            <person name="Lander E."/>
            <person name="Nusbaum C."/>
        </authorList>
    </citation>
    <scope>NUCLEOTIDE SEQUENCE [LARGE SCALE GENOMIC DNA]</scope>
    <source>
        <strain evidence="17 18">DAOM BR117</strain>
    </source>
</reference>
<dbReference type="Proteomes" id="UP000053201">
    <property type="component" value="Unassembled WGS sequence"/>
</dbReference>
<dbReference type="GO" id="GO:0003677">
    <property type="term" value="F:DNA binding"/>
    <property type="evidence" value="ECO:0007669"/>
    <property type="project" value="UniProtKB-KW"/>
</dbReference>
<dbReference type="InterPro" id="IPR032284">
    <property type="entry name" value="RecQ_Zn-bd"/>
</dbReference>
<evidence type="ECO:0000259" key="16">
    <source>
        <dbReference type="PROSITE" id="PS51194"/>
    </source>
</evidence>
<dbReference type="SUPFAM" id="SSF52540">
    <property type="entry name" value="P-loop containing nucleoside triphosphate hydrolases"/>
    <property type="match status" value="1"/>
</dbReference>
<comment type="similarity">
    <text evidence="2 13">Belongs to the helicase family. RecQ subfamily.</text>
</comment>
<keyword evidence="18" id="KW-1185">Reference proteome</keyword>
<dbReference type="GO" id="GO:0005694">
    <property type="term" value="C:chromosome"/>
    <property type="evidence" value="ECO:0007669"/>
    <property type="project" value="TreeGrafter"/>
</dbReference>
<dbReference type="OMA" id="CRWQFLL"/>
<evidence type="ECO:0000313" key="17">
    <source>
        <dbReference type="EMBL" id="KNC96858.1"/>
    </source>
</evidence>
<comment type="subcellular location">
    <subcellularLocation>
        <location evidence="1 13">Nucleus</location>
    </subcellularLocation>
</comment>
<dbReference type="RefSeq" id="XP_016604898.1">
    <property type="nucleotide sequence ID" value="XM_016755846.1"/>
</dbReference>
<dbReference type="InterPro" id="IPR004589">
    <property type="entry name" value="DNA_helicase_ATP-dep_RecQ"/>
</dbReference>
<dbReference type="Gene3D" id="3.40.50.300">
    <property type="entry name" value="P-loop containing nucleotide triphosphate hydrolases"/>
    <property type="match status" value="2"/>
</dbReference>
<evidence type="ECO:0000256" key="4">
    <source>
        <dbReference type="ARBA" id="ARBA00022741"/>
    </source>
</evidence>
<dbReference type="InterPro" id="IPR002464">
    <property type="entry name" value="DNA/RNA_helicase_DEAH_CS"/>
</dbReference>
<dbReference type="NCBIfam" id="TIGR00614">
    <property type="entry name" value="recQ_fam"/>
    <property type="match status" value="1"/>
</dbReference>
<evidence type="ECO:0000259" key="15">
    <source>
        <dbReference type="PROSITE" id="PS51192"/>
    </source>
</evidence>
<keyword evidence="7 13" id="KW-0067">ATP-binding</keyword>
<dbReference type="OrthoDB" id="10261556at2759"/>
<dbReference type="GO" id="GO:0005737">
    <property type="term" value="C:cytoplasm"/>
    <property type="evidence" value="ECO:0007669"/>
    <property type="project" value="TreeGrafter"/>
</dbReference>
<gene>
    <name evidence="17" type="ORF">SPPG_07690</name>
</gene>
<dbReference type="InterPro" id="IPR011545">
    <property type="entry name" value="DEAD/DEAH_box_helicase_dom"/>
</dbReference>
<keyword evidence="6 13" id="KW-0347">Helicase</keyword>
<evidence type="ECO:0000256" key="13">
    <source>
        <dbReference type="RuleBase" id="RU364117"/>
    </source>
</evidence>
<dbReference type="eggNOG" id="KOG0351">
    <property type="taxonomic scope" value="Eukaryota"/>
</dbReference>
<keyword evidence="8" id="KW-0238">DNA-binding</keyword>
<dbReference type="GO" id="GO:0046872">
    <property type="term" value="F:metal ion binding"/>
    <property type="evidence" value="ECO:0007669"/>
    <property type="project" value="UniProtKB-KW"/>
</dbReference>
<evidence type="ECO:0000313" key="18">
    <source>
        <dbReference type="Proteomes" id="UP000053201"/>
    </source>
</evidence>
<accession>A0A0L0H829</accession>
<dbReference type="PROSITE" id="PS51192">
    <property type="entry name" value="HELICASE_ATP_BIND_1"/>
    <property type="match status" value="1"/>
</dbReference>
<dbReference type="GO" id="GO:0043138">
    <property type="term" value="F:3'-5' DNA helicase activity"/>
    <property type="evidence" value="ECO:0007669"/>
    <property type="project" value="UniProtKB-EC"/>
</dbReference>
<protein>
    <recommendedName>
        <fullName evidence="13">ATP-dependent DNA helicase</fullName>
        <ecNumber evidence="13">5.6.2.4</ecNumber>
    </recommendedName>
</protein>
<comment type="catalytic activity">
    <reaction evidence="11 13">
        <text>Couples ATP hydrolysis with the unwinding of duplex DNA by translocating in the 3'-5' direction.</text>
        <dbReference type="EC" id="5.6.2.4"/>
    </reaction>
</comment>
<feature type="domain" description="Helicase ATP-binding" evidence="15">
    <location>
        <begin position="43"/>
        <end position="217"/>
    </location>
</feature>
<proteinExistence type="inferred from homology"/>
<dbReference type="PROSITE" id="PS51194">
    <property type="entry name" value="HELICASE_CTER"/>
    <property type="match status" value="1"/>
</dbReference>
<dbReference type="FunFam" id="3.40.50.300:FF:000444">
    <property type="entry name" value="ATP-dependent DNA helicase"/>
    <property type="match status" value="1"/>
</dbReference>
<dbReference type="GeneID" id="27690887"/>
<evidence type="ECO:0000256" key="1">
    <source>
        <dbReference type="ARBA" id="ARBA00004123"/>
    </source>
</evidence>
<keyword evidence="9" id="KW-0413">Isomerase</keyword>